<dbReference type="Gene3D" id="3.40.1830.10">
    <property type="entry name" value="Thermophilic metalloprotease (M29)"/>
    <property type="match status" value="1"/>
</dbReference>
<evidence type="ECO:0000256" key="7">
    <source>
        <dbReference type="ARBA" id="ARBA00022723"/>
    </source>
</evidence>
<proteinExistence type="inferred from homology"/>
<evidence type="ECO:0000256" key="6">
    <source>
        <dbReference type="ARBA" id="ARBA00022670"/>
    </source>
</evidence>
<evidence type="ECO:0000313" key="11">
    <source>
        <dbReference type="Proteomes" id="UP000051673"/>
    </source>
</evidence>
<dbReference type="PANTHER" id="PTHR34448:SF3">
    <property type="entry name" value="AMINOPEPTIDASE AMPS"/>
    <property type="match status" value="1"/>
</dbReference>
<evidence type="ECO:0000256" key="1">
    <source>
        <dbReference type="ARBA" id="ARBA00001941"/>
    </source>
</evidence>
<comment type="caution">
    <text evidence="10">The sequence shown here is derived from an EMBL/GenBank/DDBJ whole genome shotgun (WGS) entry which is preliminary data.</text>
</comment>
<keyword evidence="7" id="KW-0479">Metal-binding</keyword>
<dbReference type="RefSeq" id="WP_057787339.1">
    <property type="nucleotide sequence ID" value="NZ_JQCD01000024.1"/>
</dbReference>
<dbReference type="OrthoDB" id="9803993at2"/>
<organism evidence="10 11">
    <name type="scientific">Weissella minor</name>
    <dbReference type="NCBI Taxonomy" id="1620"/>
    <lineage>
        <taxon>Bacteria</taxon>
        <taxon>Bacillati</taxon>
        <taxon>Bacillota</taxon>
        <taxon>Bacilli</taxon>
        <taxon>Lactobacillales</taxon>
        <taxon>Lactobacillaceae</taxon>
        <taxon>Weissella</taxon>
    </lineage>
</organism>
<dbReference type="GO" id="GO:0008237">
    <property type="term" value="F:metallopeptidase activity"/>
    <property type="evidence" value="ECO:0007669"/>
    <property type="project" value="UniProtKB-KW"/>
</dbReference>
<comment type="similarity">
    <text evidence="4">Belongs to the peptidase M29 family.</text>
</comment>
<comment type="cofactor">
    <cofactor evidence="2">
        <name>Mg(2+)</name>
        <dbReference type="ChEBI" id="CHEBI:18420"/>
    </cofactor>
</comment>
<comment type="cofactor">
    <cofactor evidence="1">
        <name>Co(2+)</name>
        <dbReference type="ChEBI" id="CHEBI:48828"/>
    </cofactor>
</comment>
<keyword evidence="8" id="KW-0378">Hydrolase</keyword>
<dbReference type="InterPro" id="IPR052170">
    <property type="entry name" value="M29_Exopeptidase"/>
</dbReference>
<evidence type="ECO:0000256" key="5">
    <source>
        <dbReference type="ARBA" id="ARBA00022438"/>
    </source>
</evidence>
<dbReference type="EMBL" id="JQCD01000024">
    <property type="protein sequence ID" value="KRN76714.1"/>
    <property type="molecule type" value="Genomic_DNA"/>
</dbReference>
<protein>
    <submittedName>
        <fullName evidence="10">PepS aminopeptidase</fullName>
    </submittedName>
</protein>
<evidence type="ECO:0000256" key="4">
    <source>
        <dbReference type="ARBA" id="ARBA00008236"/>
    </source>
</evidence>
<keyword evidence="11" id="KW-1185">Reference proteome</keyword>
<comment type="cofactor">
    <cofactor evidence="3">
        <name>Zn(2+)</name>
        <dbReference type="ChEBI" id="CHEBI:29105"/>
    </cofactor>
</comment>
<sequence>MTIENFDLLLTKYAQLVASLGVNVRKGQSILIYAEIEQAPLVHAITDAAYERGAAKVDVDWSDLHTKRAYLENAPEEMLSNLPTWVPVRSQNIADANTTRISIMSADPDGFSHIDSNRITLSERAYQNANKAVREVTMNNDIDWIVIGAAGREWSQKVFPDLDADAAQDTLWEQIFKISRISADNDPEADWTAHVEKLKEKSAWLNDHNFKELHFKSPITDLTVGLAENHFWEAADSVDKSGHTFIANMPTEEVFTSPDYRNIEGHVKSTKPLSYSGTLIKDIELTFENGHVVDAHASTGEAVLKELLATDEGATSLGEVSLVPDPSPISQSGITFFNTLFDENASDHLALGAAYPSNINGGTQMSLADRQAHGQNDSSVHVDFMVGSADMDVDGITFDGQAVPVFRNGDWT</sequence>
<gene>
    <name evidence="10" type="ORF">IV67_GL000219</name>
</gene>
<evidence type="ECO:0000256" key="8">
    <source>
        <dbReference type="ARBA" id="ARBA00022801"/>
    </source>
</evidence>
<dbReference type="GO" id="GO:0004177">
    <property type="term" value="F:aminopeptidase activity"/>
    <property type="evidence" value="ECO:0007669"/>
    <property type="project" value="UniProtKB-KW"/>
</dbReference>
<keyword evidence="9" id="KW-0482">Metalloprotease</keyword>
<dbReference type="Pfam" id="PF02073">
    <property type="entry name" value="Peptidase_M29"/>
    <property type="match status" value="1"/>
</dbReference>
<dbReference type="InterPro" id="IPR000787">
    <property type="entry name" value="Peptidase_M29"/>
</dbReference>
<keyword evidence="6" id="KW-0645">Protease</keyword>
<reference evidence="10 11" key="1">
    <citation type="journal article" date="2015" name="Genome Announc.">
        <title>Expanding the biotechnology potential of lactobacilli through comparative genomics of 213 strains and associated genera.</title>
        <authorList>
            <person name="Sun Z."/>
            <person name="Harris H.M."/>
            <person name="McCann A."/>
            <person name="Guo C."/>
            <person name="Argimon S."/>
            <person name="Zhang W."/>
            <person name="Yang X."/>
            <person name="Jeffery I.B."/>
            <person name="Cooney J.C."/>
            <person name="Kagawa T.F."/>
            <person name="Liu W."/>
            <person name="Song Y."/>
            <person name="Salvetti E."/>
            <person name="Wrobel A."/>
            <person name="Rasinkangas P."/>
            <person name="Parkhill J."/>
            <person name="Rea M.C."/>
            <person name="O'Sullivan O."/>
            <person name="Ritari J."/>
            <person name="Douillard F.P."/>
            <person name="Paul Ross R."/>
            <person name="Yang R."/>
            <person name="Briner A.E."/>
            <person name="Felis G.E."/>
            <person name="de Vos W.M."/>
            <person name="Barrangou R."/>
            <person name="Klaenhammer T.R."/>
            <person name="Caufield P.W."/>
            <person name="Cui Y."/>
            <person name="Zhang H."/>
            <person name="O'Toole P.W."/>
        </authorList>
    </citation>
    <scope>NUCLEOTIDE SEQUENCE [LARGE SCALE GENOMIC DNA]</scope>
    <source>
        <strain evidence="10 11">DSM 20014</strain>
    </source>
</reference>
<keyword evidence="5 10" id="KW-0031">Aminopeptidase</keyword>
<evidence type="ECO:0000256" key="2">
    <source>
        <dbReference type="ARBA" id="ARBA00001946"/>
    </source>
</evidence>
<accession>A0A0R2JQ94</accession>
<dbReference type="InterPro" id="IPR035097">
    <property type="entry name" value="M29_N-terminal"/>
</dbReference>
<dbReference type="PATRIC" id="fig|1620.3.peg.224"/>
<dbReference type="PANTHER" id="PTHR34448">
    <property type="entry name" value="AMINOPEPTIDASE"/>
    <property type="match status" value="1"/>
</dbReference>
<name>A0A0R2JQ94_9LACO</name>
<dbReference type="AlphaFoldDB" id="A0A0R2JQ94"/>
<evidence type="ECO:0000313" key="10">
    <source>
        <dbReference type="EMBL" id="KRN76714.1"/>
    </source>
</evidence>
<dbReference type="Proteomes" id="UP000051673">
    <property type="component" value="Unassembled WGS sequence"/>
</dbReference>
<dbReference type="PRINTS" id="PR00919">
    <property type="entry name" value="THERMOPTASE"/>
</dbReference>
<dbReference type="GO" id="GO:0006508">
    <property type="term" value="P:proteolysis"/>
    <property type="evidence" value="ECO:0007669"/>
    <property type="project" value="UniProtKB-KW"/>
</dbReference>
<dbReference type="GO" id="GO:0046872">
    <property type="term" value="F:metal ion binding"/>
    <property type="evidence" value="ECO:0007669"/>
    <property type="project" value="UniProtKB-KW"/>
</dbReference>
<evidence type="ECO:0000256" key="3">
    <source>
        <dbReference type="ARBA" id="ARBA00001947"/>
    </source>
</evidence>
<dbReference type="SUPFAM" id="SSF144052">
    <property type="entry name" value="Thermophilic metalloprotease-like"/>
    <property type="match status" value="1"/>
</dbReference>
<evidence type="ECO:0000256" key="9">
    <source>
        <dbReference type="ARBA" id="ARBA00023049"/>
    </source>
</evidence>